<dbReference type="SMART" id="SM00427">
    <property type="entry name" value="H2B"/>
    <property type="match status" value="1"/>
</dbReference>
<dbReference type="GO" id="GO:0046982">
    <property type="term" value="F:protein heterodimerization activity"/>
    <property type="evidence" value="ECO:0007669"/>
    <property type="project" value="InterPro"/>
</dbReference>
<reference evidence="4" key="1">
    <citation type="submission" date="2011-08" db="EMBL/GenBank/DDBJ databases">
        <title>The draft genome of Latimeria chalumnae.</title>
        <authorList>
            <person name="Di Palma F."/>
            <person name="Alfoldi J."/>
            <person name="Johnson J."/>
            <person name="Berlin A."/>
            <person name="Gnerre S."/>
            <person name="Jaffe D."/>
            <person name="MacCallum I."/>
            <person name="Young S."/>
            <person name="Walker B.J."/>
            <person name="Lander E."/>
            <person name="Lindblad-Toh K."/>
        </authorList>
    </citation>
    <scope>NUCLEOTIDE SEQUENCE [LARGE SCALE GENOMIC DNA]</scope>
    <source>
        <strain evidence="4">Wild caught</strain>
    </source>
</reference>
<dbReference type="AlphaFoldDB" id="H3AK44"/>
<dbReference type="CDD" id="cd22910">
    <property type="entry name" value="HFD_H2B"/>
    <property type="match status" value="1"/>
</dbReference>
<dbReference type="EMBL" id="AFYH01191352">
    <property type="status" value="NOT_ANNOTATED_CDS"/>
    <property type="molecule type" value="Genomic_DNA"/>
</dbReference>
<evidence type="ECO:0000313" key="4">
    <source>
        <dbReference type="Proteomes" id="UP000008672"/>
    </source>
</evidence>
<dbReference type="InParanoid" id="H3AK44"/>
<sequence>MKCPLDPVEGRVAVATKGKVAKRILKHKRKKKARYSAFIYRVSKQVHPPIGISKMVMNSFVGDLFDRLAAEAARLALYNKRCAITSREVQTAVRILLPGEMAKHA</sequence>
<evidence type="ECO:0000256" key="1">
    <source>
        <dbReference type="ARBA" id="ARBA00006846"/>
    </source>
</evidence>
<dbReference type="FunFam" id="1.10.20.10:FF:000043">
    <property type="entry name" value="Histone H2B"/>
    <property type="match status" value="1"/>
</dbReference>
<comment type="similarity">
    <text evidence="1">Belongs to the histone H2B family.</text>
</comment>
<dbReference type="PANTHER" id="PTHR23428">
    <property type="entry name" value="HISTONE H2B"/>
    <property type="match status" value="1"/>
</dbReference>
<dbReference type="GO" id="GO:0000786">
    <property type="term" value="C:nucleosome"/>
    <property type="evidence" value="ECO:0007669"/>
    <property type="project" value="InterPro"/>
</dbReference>
<reference evidence="3" key="3">
    <citation type="submission" date="2025-09" db="UniProtKB">
        <authorList>
            <consortium name="Ensembl"/>
        </authorList>
    </citation>
    <scope>IDENTIFICATION</scope>
</reference>
<feature type="domain" description="Core Histone H2A/H2B/H3" evidence="2">
    <location>
        <begin position="26"/>
        <end position="95"/>
    </location>
</feature>
<dbReference type="eggNOG" id="KOG1744">
    <property type="taxonomic scope" value="Eukaryota"/>
</dbReference>
<dbReference type="EMBL" id="AFYH01191353">
    <property type="status" value="NOT_ANNOTATED_CDS"/>
    <property type="molecule type" value="Genomic_DNA"/>
</dbReference>
<dbReference type="Proteomes" id="UP000008672">
    <property type="component" value="Unassembled WGS sequence"/>
</dbReference>
<gene>
    <name evidence="3" type="primary">LOC102362088</name>
</gene>
<protein>
    <recommendedName>
        <fullName evidence="2">Core Histone H2A/H2B/H3 domain-containing protein</fullName>
    </recommendedName>
</protein>
<dbReference type="GO" id="GO:0005634">
    <property type="term" value="C:nucleus"/>
    <property type="evidence" value="ECO:0007669"/>
    <property type="project" value="UniProtKB-ARBA"/>
</dbReference>
<dbReference type="Pfam" id="PF00125">
    <property type="entry name" value="Histone"/>
    <property type="match status" value="1"/>
</dbReference>
<accession>H3AK44</accession>
<dbReference type="PRINTS" id="PR00621">
    <property type="entry name" value="HISTONEH2B"/>
</dbReference>
<reference evidence="3" key="2">
    <citation type="submission" date="2025-08" db="UniProtKB">
        <authorList>
            <consortium name="Ensembl"/>
        </authorList>
    </citation>
    <scope>IDENTIFICATION</scope>
</reference>
<dbReference type="STRING" id="7897.ENSLACP00000010015"/>
<dbReference type="Gene3D" id="1.10.20.10">
    <property type="entry name" value="Histone, subunit A"/>
    <property type="match status" value="1"/>
</dbReference>
<evidence type="ECO:0000313" key="3">
    <source>
        <dbReference type="Ensembl" id="ENSLACP00000010015.1"/>
    </source>
</evidence>
<dbReference type="InterPro" id="IPR009072">
    <property type="entry name" value="Histone-fold"/>
</dbReference>
<dbReference type="GO" id="GO:0030527">
    <property type="term" value="F:structural constituent of chromatin"/>
    <property type="evidence" value="ECO:0007669"/>
    <property type="project" value="InterPro"/>
</dbReference>
<dbReference type="InterPro" id="IPR007125">
    <property type="entry name" value="H2A/H2B/H3"/>
</dbReference>
<dbReference type="GeneTree" id="ENSGT01150000287005"/>
<keyword evidence="4" id="KW-1185">Reference proteome</keyword>
<dbReference type="InterPro" id="IPR000558">
    <property type="entry name" value="Histone_H2B"/>
</dbReference>
<dbReference type="GO" id="GO:0003677">
    <property type="term" value="F:DNA binding"/>
    <property type="evidence" value="ECO:0007669"/>
    <property type="project" value="InterPro"/>
</dbReference>
<evidence type="ECO:0000259" key="2">
    <source>
        <dbReference type="Pfam" id="PF00125"/>
    </source>
</evidence>
<name>H3AK44_LATCH</name>
<dbReference type="Ensembl" id="ENSLACT00000010092.1">
    <property type="protein sequence ID" value="ENSLACP00000010015.1"/>
    <property type="gene ID" value="ENSLACG00000008827.1"/>
</dbReference>
<dbReference type="Bgee" id="ENSLACG00000008827">
    <property type="expression patterns" value="Expressed in pectoral fin and 2 other cell types or tissues"/>
</dbReference>
<dbReference type="SUPFAM" id="SSF47113">
    <property type="entry name" value="Histone-fold"/>
    <property type="match status" value="1"/>
</dbReference>
<dbReference type="HOGENOM" id="CLU_075666_2_0_1"/>
<proteinExistence type="inferred from homology"/>
<organism evidence="3 4">
    <name type="scientific">Latimeria chalumnae</name>
    <name type="common">Coelacanth</name>
    <dbReference type="NCBI Taxonomy" id="7897"/>
    <lineage>
        <taxon>Eukaryota</taxon>
        <taxon>Metazoa</taxon>
        <taxon>Chordata</taxon>
        <taxon>Craniata</taxon>
        <taxon>Vertebrata</taxon>
        <taxon>Euteleostomi</taxon>
        <taxon>Coelacanthiformes</taxon>
        <taxon>Coelacanthidae</taxon>
        <taxon>Latimeria</taxon>
    </lineage>
</organism>